<feature type="compositionally biased region" description="Acidic residues" evidence="1">
    <location>
        <begin position="909"/>
        <end position="918"/>
    </location>
</feature>
<feature type="region of interest" description="Disordered" evidence="1">
    <location>
        <begin position="664"/>
        <end position="741"/>
    </location>
</feature>
<feature type="region of interest" description="Disordered" evidence="1">
    <location>
        <begin position="1"/>
        <end position="213"/>
    </location>
</feature>
<protein>
    <submittedName>
        <fullName evidence="2">Uncharacterized protein</fullName>
    </submittedName>
</protein>
<dbReference type="GeneID" id="62226993"/>
<name>A0ABQ7J255_9HELO</name>
<feature type="region of interest" description="Disordered" evidence="1">
    <location>
        <begin position="261"/>
        <end position="426"/>
    </location>
</feature>
<feature type="compositionally biased region" description="Polar residues" evidence="1">
    <location>
        <begin position="760"/>
        <end position="777"/>
    </location>
</feature>
<evidence type="ECO:0000256" key="1">
    <source>
        <dbReference type="SAM" id="MobiDB-lite"/>
    </source>
</evidence>
<evidence type="ECO:0000313" key="3">
    <source>
        <dbReference type="Proteomes" id="UP000783213"/>
    </source>
</evidence>
<feature type="compositionally biased region" description="Polar residues" evidence="1">
    <location>
        <begin position="114"/>
        <end position="124"/>
    </location>
</feature>
<feature type="region of interest" description="Disordered" evidence="1">
    <location>
        <begin position="618"/>
        <end position="647"/>
    </location>
</feature>
<feature type="compositionally biased region" description="Acidic residues" evidence="1">
    <location>
        <begin position="77"/>
        <end position="86"/>
    </location>
</feature>
<feature type="compositionally biased region" description="Acidic residues" evidence="1">
    <location>
        <begin position="785"/>
        <end position="794"/>
    </location>
</feature>
<proteinExistence type="predicted"/>
<dbReference type="Proteomes" id="UP000783213">
    <property type="component" value="Unassembled WGS sequence"/>
</dbReference>
<comment type="caution">
    <text evidence="2">The sequence shown here is derived from an EMBL/GenBank/DDBJ whole genome shotgun (WGS) entry which is preliminary data.</text>
</comment>
<reference evidence="2 3" key="1">
    <citation type="journal article" date="2020" name="Genome Biol. Evol.">
        <title>Comparative genomics of Sclerotiniaceae.</title>
        <authorList>
            <person name="Valero Jimenez C.A."/>
            <person name="Steentjes M."/>
            <person name="Scholten O.E."/>
            <person name="Van Kan J.A.L."/>
        </authorList>
    </citation>
    <scope>NUCLEOTIDE SEQUENCE [LARGE SCALE GENOMIC DNA]</scope>
    <source>
        <strain evidence="2 3">B1</strain>
    </source>
</reference>
<feature type="compositionally biased region" description="Polar residues" evidence="1">
    <location>
        <begin position="50"/>
        <end position="59"/>
    </location>
</feature>
<feature type="region of interest" description="Disordered" evidence="1">
    <location>
        <begin position="756"/>
        <end position="989"/>
    </location>
</feature>
<feature type="compositionally biased region" description="Polar residues" evidence="1">
    <location>
        <begin position="269"/>
        <end position="299"/>
    </location>
</feature>
<feature type="compositionally biased region" description="Basic and acidic residues" evidence="1">
    <location>
        <begin position="664"/>
        <end position="674"/>
    </location>
</feature>
<feature type="compositionally biased region" description="Basic residues" evidence="1">
    <location>
        <begin position="152"/>
        <end position="161"/>
    </location>
</feature>
<gene>
    <name evidence="2" type="ORF">EAE98_000218</name>
</gene>
<feature type="compositionally biased region" description="Polar residues" evidence="1">
    <location>
        <begin position="732"/>
        <end position="741"/>
    </location>
</feature>
<sequence length="989" mass="109325">MAPPHASETVDDQDKSSNIKGASIRNKDADRVTKPSTRNIRASGRMASGPRNSKSNTTPAPRAKSSRLSKCPSSEISQDDSVEDESSTQTSIPRTAARQPIPPPVHSNEEDYIKSSQLTRSTEYSPLAQHLRMRERDLNGGRDLTPTEQRQHKASKAYRAKTLREEENSRRRIATHPHPEPVEGTPSIIQEKRQDRAHASRQPRPNITGPQPLSAAVMASLAAEKAKFKEEELAAKLKYIKEHSGGGWNIEDYQEVGLRGGRSEKDAVTPTSSPVFSSQSETDSESTMSGDSLVQTSEPTVAPASRPVEAAHSPAHPRLTSKPPSEHGDAPVDSDDSVMSAAAESVTSPRPHSLPAAGSLGNGKGKAVAMDEDESSEEPAEDPTSDDDHDIADHYQDSSPTNGQSTMASSSHGPIERESKKMPPGHVAIGEVTHSRDQILVGAPQPDALTIKIRTEKRDEHDVVTARALVTHKYTRGIDWSDARDVKSLNKWRSQILVRAFKAKHVRRWKYTLSEMNTLCHFLDIQLAAPGVDGLMINVDWTWVTTNYNNFFQGKRQRAGELYASASYTGDDGRKTSAAGQPMKDDRDAPFRSEIALKNQIYHFRDRRAVDLVKNSRGARPWDESQAEAENIPSVSPSERSSPSSNGTLKKLIFKLGNGSKVTLEDKKRANTEDRADEEMWPPNKKTKMSAPSHLRGGSGDIWEGYESNFDYSEDAAPPTHYQGRELRSDSPFRQSSPSQTARAFSNAQRVLGQGRTVHGVNNQPIIAQSTSLSRSRQGSREIEENYDDDSDDEGTSRSKKANVNQRLPREAHFPSVYSQARHPLPTVRHPLVDEQGIRHRSKPRRPLNIDAPQRHLLPNGPRLPAQHGSPQTAPTSKSKKRARDDGAADMDNNNQQVQSKRPKLQDQGQEDDEDQDEDHQHRDQQYSIAGGPNQMFLAPFPHNSSVANREAALQLQSRAPVRGPQVVTRTLGQTGPRLPTLDDYFAEE</sequence>
<feature type="compositionally biased region" description="Polar residues" evidence="1">
    <location>
        <begin position="398"/>
        <end position="412"/>
    </location>
</feature>
<organism evidence="2 3">
    <name type="scientific">Botrytis deweyae</name>
    <dbReference type="NCBI Taxonomy" id="2478750"/>
    <lineage>
        <taxon>Eukaryota</taxon>
        <taxon>Fungi</taxon>
        <taxon>Dikarya</taxon>
        <taxon>Ascomycota</taxon>
        <taxon>Pezizomycotina</taxon>
        <taxon>Leotiomycetes</taxon>
        <taxon>Helotiales</taxon>
        <taxon>Sclerotiniaceae</taxon>
        <taxon>Botrytis</taxon>
    </lineage>
</organism>
<accession>A0ABQ7J255</accession>
<dbReference type="EMBL" id="RCSX01000001">
    <property type="protein sequence ID" value="KAF7940091.1"/>
    <property type="molecule type" value="Genomic_DNA"/>
</dbReference>
<feature type="compositionally biased region" description="Acidic residues" evidence="1">
    <location>
        <begin position="370"/>
        <end position="390"/>
    </location>
</feature>
<keyword evidence="3" id="KW-1185">Reference proteome</keyword>
<dbReference type="RefSeq" id="XP_038815513.1">
    <property type="nucleotide sequence ID" value="XM_038947836.1"/>
</dbReference>
<feature type="compositionally biased region" description="Low complexity" evidence="1">
    <location>
        <begin position="633"/>
        <end position="645"/>
    </location>
</feature>
<feature type="compositionally biased region" description="Polar residues" evidence="1">
    <location>
        <begin position="66"/>
        <end position="76"/>
    </location>
</feature>
<evidence type="ECO:0000313" key="2">
    <source>
        <dbReference type="EMBL" id="KAF7940091.1"/>
    </source>
</evidence>